<name>A0A1H9UFM0_9BACI</name>
<evidence type="ECO:0000313" key="2">
    <source>
        <dbReference type="Proteomes" id="UP000199318"/>
    </source>
</evidence>
<dbReference type="STRING" id="1464123.SAMN05444126_11422"/>
<evidence type="ECO:0000313" key="1">
    <source>
        <dbReference type="EMBL" id="SES08162.1"/>
    </source>
</evidence>
<dbReference type="InterPro" id="IPR047670">
    <property type="entry name" value="YfjT-like"/>
</dbReference>
<accession>A0A1H9UFM0</accession>
<dbReference type="Proteomes" id="UP000199318">
    <property type="component" value="Unassembled WGS sequence"/>
</dbReference>
<proteinExistence type="predicted"/>
<dbReference type="EMBL" id="FOGV01000014">
    <property type="protein sequence ID" value="SES08162.1"/>
    <property type="molecule type" value="Genomic_DNA"/>
</dbReference>
<organism evidence="1 2">
    <name type="scientific">Salisediminibacterium halotolerans</name>
    <dbReference type="NCBI Taxonomy" id="517425"/>
    <lineage>
        <taxon>Bacteria</taxon>
        <taxon>Bacillati</taxon>
        <taxon>Bacillota</taxon>
        <taxon>Bacilli</taxon>
        <taxon>Bacillales</taxon>
        <taxon>Bacillaceae</taxon>
        <taxon>Salisediminibacterium</taxon>
    </lineage>
</organism>
<protein>
    <submittedName>
        <fullName evidence="1">Uncharacterized protein</fullName>
    </submittedName>
</protein>
<keyword evidence="2" id="KW-1185">Reference proteome</keyword>
<dbReference type="NCBIfam" id="NF040878">
    <property type="entry name" value="SE1561_fam"/>
    <property type="match status" value="1"/>
</dbReference>
<sequence>MTDNETKLTALYQQMEALAKKLDELNPEETKVEDIDNMIALLEDVEAKCEYIRLAENNR</sequence>
<dbReference type="AlphaFoldDB" id="A0A1H9UFM0"/>
<comment type="caution">
    <text evidence="1">The sequence shown here is derived from an EMBL/GenBank/DDBJ whole genome shotgun (WGS) entry which is preliminary data.</text>
</comment>
<reference evidence="2" key="1">
    <citation type="submission" date="2016-10" db="EMBL/GenBank/DDBJ databases">
        <authorList>
            <person name="de Groot N.N."/>
        </authorList>
    </citation>
    <scope>NUCLEOTIDE SEQUENCE [LARGE SCALE GENOMIC DNA]</scope>
    <source>
        <strain evidence="2">10nlg</strain>
    </source>
</reference>
<dbReference type="RefSeq" id="WP_093073058.1">
    <property type="nucleotide sequence ID" value="NZ_FOGV01000014.1"/>
</dbReference>
<gene>
    <name evidence="1" type="ORF">SAMN05444126_11422</name>
</gene>